<dbReference type="AlphaFoldDB" id="A0A822Y3H0"/>
<proteinExistence type="inferred from homology"/>
<comment type="similarity">
    <text evidence="1 4">Belongs to the metallothionein superfamily. Type 15 family.</text>
</comment>
<accession>A0A822Y3H0</accession>
<keyword evidence="3 4" id="KW-0480">Metal-thiolate cluster</keyword>
<evidence type="ECO:0000313" key="5">
    <source>
        <dbReference type="EMBL" id="DAD25839.1"/>
    </source>
</evidence>
<dbReference type="InterPro" id="IPR000347">
    <property type="entry name" value="Metalthion_15p"/>
</dbReference>
<dbReference type="EMBL" id="DUZY01000002">
    <property type="protein sequence ID" value="DAD25839.1"/>
    <property type="molecule type" value="Genomic_DNA"/>
</dbReference>
<protein>
    <recommendedName>
        <fullName evidence="4">Metallothionein-like protein</fullName>
    </recommendedName>
</protein>
<gene>
    <name evidence="5" type="ORF">HUJ06_027307</name>
</gene>
<evidence type="ECO:0000256" key="1">
    <source>
        <dbReference type="ARBA" id="ARBA00005802"/>
    </source>
</evidence>
<reference evidence="5 6" key="1">
    <citation type="journal article" date="2020" name="Mol. Biol. Evol.">
        <title>Distinct Expression and Methylation Patterns for Genes with Different Fates following a Single Whole-Genome Duplication in Flowering Plants.</title>
        <authorList>
            <person name="Shi T."/>
            <person name="Rahmani R.S."/>
            <person name="Gugger P.F."/>
            <person name="Wang M."/>
            <person name="Li H."/>
            <person name="Zhang Y."/>
            <person name="Li Z."/>
            <person name="Wang Q."/>
            <person name="Van de Peer Y."/>
            <person name="Marchal K."/>
            <person name="Chen J."/>
        </authorList>
    </citation>
    <scope>NUCLEOTIDE SEQUENCE [LARGE SCALE GENOMIC DNA]</scope>
    <source>
        <tissue evidence="5">Leaf</tissue>
    </source>
</reference>
<dbReference type="Proteomes" id="UP000607653">
    <property type="component" value="Unassembled WGS sequence"/>
</dbReference>
<evidence type="ECO:0000256" key="3">
    <source>
        <dbReference type="ARBA" id="ARBA00022851"/>
    </source>
</evidence>
<dbReference type="GO" id="GO:0046872">
    <property type="term" value="F:metal ion binding"/>
    <property type="evidence" value="ECO:0007669"/>
    <property type="project" value="UniProtKB-UniRule"/>
</dbReference>
<evidence type="ECO:0000256" key="4">
    <source>
        <dbReference type="RuleBase" id="RU369052"/>
    </source>
</evidence>
<comment type="caution">
    <text evidence="5">The sequence shown here is derived from an EMBL/GenBank/DDBJ whole genome shotgun (WGS) entry which is preliminary data.</text>
</comment>
<evidence type="ECO:0000256" key="2">
    <source>
        <dbReference type="ARBA" id="ARBA00022723"/>
    </source>
</evidence>
<sequence>MWIQEVSFHQLTRLLNVNETCDCRYFEGSEMSFGAENEGCKCGSNCTCNPCNCK</sequence>
<comment type="function">
    <text evidence="4">Metallothioneins have a high content of cysteine residues that bind various heavy metals.</text>
</comment>
<keyword evidence="2 4" id="KW-0479">Metal-binding</keyword>
<name>A0A822Y3H0_NELNU</name>
<organism evidence="5 6">
    <name type="scientific">Nelumbo nucifera</name>
    <name type="common">Sacred lotus</name>
    <dbReference type="NCBI Taxonomy" id="4432"/>
    <lineage>
        <taxon>Eukaryota</taxon>
        <taxon>Viridiplantae</taxon>
        <taxon>Streptophyta</taxon>
        <taxon>Embryophyta</taxon>
        <taxon>Tracheophyta</taxon>
        <taxon>Spermatophyta</taxon>
        <taxon>Magnoliopsida</taxon>
        <taxon>Proteales</taxon>
        <taxon>Nelumbonaceae</taxon>
        <taxon>Nelumbo</taxon>
    </lineage>
</organism>
<evidence type="ECO:0000313" key="6">
    <source>
        <dbReference type="Proteomes" id="UP000607653"/>
    </source>
</evidence>
<keyword evidence="6" id="KW-1185">Reference proteome</keyword>
<dbReference type="Pfam" id="PF01439">
    <property type="entry name" value="Metallothio_2"/>
    <property type="match status" value="1"/>
</dbReference>